<sequence length="114" mass="12885">MESSSEDPGFFKVSKGRTTECEKTKLLSEKRRREWLARISRPGTPTSTECVQNIFYRLLPCKKARPDHKEIVDVAHVDTRPNIGTDQPLAGVELEWVEAAEFELLRISLSVGVA</sequence>
<keyword evidence="2" id="KW-1185">Reference proteome</keyword>
<dbReference type="Proteomes" id="UP000821837">
    <property type="component" value="Chromosome 11"/>
</dbReference>
<proteinExistence type="predicted"/>
<gene>
    <name evidence="1" type="ORF">HPB52_015871</name>
</gene>
<evidence type="ECO:0000313" key="1">
    <source>
        <dbReference type="EMBL" id="KAH7972709.1"/>
    </source>
</evidence>
<evidence type="ECO:0000313" key="2">
    <source>
        <dbReference type="Proteomes" id="UP000821837"/>
    </source>
</evidence>
<dbReference type="EMBL" id="JABSTV010001247">
    <property type="protein sequence ID" value="KAH7972709.1"/>
    <property type="molecule type" value="Genomic_DNA"/>
</dbReference>
<accession>A0A9D4QBD8</accession>
<reference evidence="1" key="1">
    <citation type="journal article" date="2020" name="Cell">
        <title>Large-Scale Comparative Analyses of Tick Genomes Elucidate Their Genetic Diversity and Vector Capacities.</title>
        <authorList>
            <consortium name="Tick Genome and Microbiome Consortium (TIGMIC)"/>
            <person name="Jia N."/>
            <person name="Wang J."/>
            <person name="Shi W."/>
            <person name="Du L."/>
            <person name="Sun Y."/>
            <person name="Zhan W."/>
            <person name="Jiang J.F."/>
            <person name="Wang Q."/>
            <person name="Zhang B."/>
            <person name="Ji P."/>
            <person name="Bell-Sakyi L."/>
            <person name="Cui X.M."/>
            <person name="Yuan T.T."/>
            <person name="Jiang B.G."/>
            <person name="Yang W.F."/>
            <person name="Lam T.T."/>
            <person name="Chang Q.C."/>
            <person name="Ding S.J."/>
            <person name="Wang X.J."/>
            <person name="Zhu J.G."/>
            <person name="Ruan X.D."/>
            <person name="Zhao L."/>
            <person name="Wei J.T."/>
            <person name="Ye R.Z."/>
            <person name="Que T.C."/>
            <person name="Du C.H."/>
            <person name="Zhou Y.H."/>
            <person name="Cheng J.X."/>
            <person name="Dai P.F."/>
            <person name="Guo W.B."/>
            <person name="Han X.H."/>
            <person name="Huang E.J."/>
            <person name="Li L.F."/>
            <person name="Wei W."/>
            <person name="Gao Y.C."/>
            <person name="Liu J.Z."/>
            <person name="Shao H.Z."/>
            <person name="Wang X."/>
            <person name="Wang C.C."/>
            <person name="Yang T.C."/>
            <person name="Huo Q.B."/>
            <person name="Li W."/>
            <person name="Chen H.Y."/>
            <person name="Chen S.E."/>
            <person name="Zhou L.G."/>
            <person name="Ni X.B."/>
            <person name="Tian J.H."/>
            <person name="Sheng Y."/>
            <person name="Liu T."/>
            <person name="Pan Y.S."/>
            <person name="Xia L.Y."/>
            <person name="Li J."/>
            <person name="Zhao F."/>
            <person name="Cao W.C."/>
        </authorList>
    </citation>
    <scope>NUCLEOTIDE SEQUENCE</scope>
    <source>
        <strain evidence="1">Rsan-2018</strain>
    </source>
</reference>
<name>A0A9D4QBD8_RHISA</name>
<dbReference type="AlphaFoldDB" id="A0A9D4QBD8"/>
<organism evidence="1 2">
    <name type="scientific">Rhipicephalus sanguineus</name>
    <name type="common">Brown dog tick</name>
    <name type="synonym">Ixodes sanguineus</name>
    <dbReference type="NCBI Taxonomy" id="34632"/>
    <lineage>
        <taxon>Eukaryota</taxon>
        <taxon>Metazoa</taxon>
        <taxon>Ecdysozoa</taxon>
        <taxon>Arthropoda</taxon>
        <taxon>Chelicerata</taxon>
        <taxon>Arachnida</taxon>
        <taxon>Acari</taxon>
        <taxon>Parasitiformes</taxon>
        <taxon>Ixodida</taxon>
        <taxon>Ixodoidea</taxon>
        <taxon>Ixodidae</taxon>
        <taxon>Rhipicephalinae</taxon>
        <taxon>Rhipicephalus</taxon>
        <taxon>Rhipicephalus</taxon>
    </lineage>
</organism>
<reference evidence="1" key="2">
    <citation type="submission" date="2021-09" db="EMBL/GenBank/DDBJ databases">
        <authorList>
            <person name="Jia N."/>
            <person name="Wang J."/>
            <person name="Shi W."/>
            <person name="Du L."/>
            <person name="Sun Y."/>
            <person name="Zhan W."/>
            <person name="Jiang J."/>
            <person name="Wang Q."/>
            <person name="Zhang B."/>
            <person name="Ji P."/>
            <person name="Sakyi L.B."/>
            <person name="Cui X."/>
            <person name="Yuan T."/>
            <person name="Jiang B."/>
            <person name="Yang W."/>
            <person name="Lam T.T.-Y."/>
            <person name="Chang Q."/>
            <person name="Ding S."/>
            <person name="Wang X."/>
            <person name="Zhu J."/>
            <person name="Ruan X."/>
            <person name="Zhao L."/>
            <person name="Wei J."/>
            <person name="Que T."/>
            <person name="Du C."/>
            <person name="Cheng J."/>
            <person name="Dai P."/>
            <person name="Han X."/>
            <person name="Huang E."/>
            <person name="Gao Y."/>
            <person name="Liu J."/>
            <person name="Shao H."/>
            <person name="Ye R."/>
            <person name="Li L."/>
            <person name="Wei W."/>
            <person name="Wang X."/>
            <person name="Wang C."/>
            <person name="Huo Q."/>
            <person name="Li W."/>
            <person name="Guo W."/>
            <person name="Chen H."/>
            <person name="Chen S."/>
            <person name="Zhou L."/>
            <person name="Zhou L."/>
            <person name="Ni X."/>
            <person name="Tian J."/>
            <person name="Zhou Y."/>
            <person name="Sheng Y."/>
            <person name="Liu T."/>
            <person name="Pan Y."/>
            <person name="Xia L."/>
            <person name="Li J."/>
            <person name="Zhao F."/>
            <person name="Cao W."/>
        </authorList>
    </citation>
    <scope>NUCLEOTIDE SEQUENCE</scope>
    <source>
        <strain evidence="1">Rsan-2018</strain>
        <tissue evidence="1">Larvae</tissue>
    </source>
</reference>
<protein>
    <submittedName>
        <fullName evidence="1">Uncharacterized protein</fullName>
    </submittedName>
</protein>
<comment type="caution">
    <text evidence="1">The sequence shown here is derived from an EMBL/GenBank/DDBJ whole genome shotgun (WGS) entry which is preliminary data.</text>
</comment>